<dbReference type="GO" id="GO:0005634">
    <property type="term" value="C:nucleus"/>
    <property type="evidence" value="ECO:0007669"/>
    <property type="project" value="UniProtKB-SubCell"/>
</dbReference>
<evidence type="ECO:0000256" key="1">
    <source>
        <dbReference type="ARBA" id="ARBA00004123"/>
    </source>
</evidence>
<evidence type="ECO:0000256" key="5">
    <source>
        <dbReference type="ARBA" id="ARBA00023242"/>
    </source>
</evidence>
<sequence length="337" mass="37455">MGKRFQLPKFSRVIPSSFHYCRSKNLDDTCPSSHPAPIPSFHRLVSSSSATAAHPLPPPPDHPSSSKPRDSSSSSSIKRHVSSAITSIGCGCASKSTASAPPHPGRRHVLRWEEEDKWHVAVASNHVILPPASKKAASKRRVKKKKKKKKTTRIRISTSSADTGGLFSSEGGPEDHDEGEEMEATLVSSCRSFSTDDDDDDDDVAGSSSPRLKPISETVLFGGGTRRKDDRRGARRRRRRKAAAAAEVGSPARLSRFSQWVMPCKVEGKVKESYAVVKRSEDPREDFKRSMAEMIREKEMFEEKDLEQLLRCFLSLNSKDHHPVIVQAFSEIWEDLI</sequence>
<comment type="function">
    <text evidence="6">Transcriptional repressor that regulates multiple aspects of plant growth and development.</text>
</comment>
<keyword evidence="5 6" id="KW-0539">Nucleus</keyword>
<accession>A0AAV0KDZ0</accession>
<dbReference type="NCBIfam" id="TIGR01568">
    <property type="entry name" value="A_thal_3678"/>
    <property type="match status" value="1"/>
</dbReference>
<evidence type="ECO:0000313" key="9">
    <source>
        <dbReference type="EMBL" id="CAI0420100.1"/>
    </source>
</evidence>
<feature type="region of interest" description="Disordered" evidence="7">
    <location>
        <begin position="46"/>
        <end position="80"/>
    </location>
</feature>
<evidence type="ECO:0000313" key="10">
    <source>
        <dbReference type="Proteomes" id="UP001154282"/>
    </source>
</evidence>
<comment type="subcellular location">
    <subcellularLocation>
        <location evidence="1 6">Nucleus</location>
    </subcellularLocation>
</comment>
<reference evidence="9" key="1">
    <citation type="submission" date="2022-08" db="EMBL/GenBank/DDBJ databases">
        <authorList>
            <person name="Gutierrez-Valencia J."/>
        </authorList>
    </citation>
    <scope>NUCLEOTIDE SEQUENCE</scope>
</reference>
<evidence type="ECO:0000259" key="8">
    <source>
        <dbReference type="PROSITE" id="PS51754"/>
    </source>
</evidence>
<evidence type="ECO:0000256" key="6">
    <source>
        <dbReference type="RuleBase" id="RU367028"/>
    </source>
</evidence>
<keyword evidence="10" id="KW-1185">Reference proteome</keyword>
<keyword evidence="2 6" id="KW-0678">Repressor</keyword>
<keyword evidence="4 6" id="KW-0804">Transcription</keyword>
<dbReference type="AlphaFoldDB" id="A0AAV0KDZ0"/>
<organism evidence="9 10">
    <name type="scientific">Linum tenue</name>
    <dbReference type="NCBI Taxonomy" id="586396"/>
    <lineage>
        <taxon>Eukaryota</taxon>
        <taxon>Viridiplantae</taxon>
        <taxon>Streptophyta</taxon>
        <taxon>Embryophyta</taxon>
        <taxon>Tracheophyta</taxon>
        <taxon>Spermatophyta</taxon>
        <taxon>Magnoliopsida</taxon>
        <taxon>eudicotyledons</taxon>
        <taxon>Gunneridae</taxon>
        <taxon>Pentapetalae</taxon>
        <taxon>rosids</taxon>
        <taxon>fabids</taxon>
        <taxon>Malpighiales</taxon>
        <taxon>Linaceae</taxon>
        <taxon>Linum</taxon>
    </lineage>
</organism>
<proteinExistence type="predicted"/>
<dbReference type="PANTHER" id="PTHR33057">
    <property type="entry name" value="TRANSCRIPTION REPRESSOR OFP7-RELATED"/>
    <property type="match status" value="1"/>
</dbReference>
<protein>
    <recommendedName>
        <fullName evidence="6">Transcription repressor</fullName>
    </recommendedName>
    <alternativeName>
        <fullName evidence="6">Ovate family protein</fullName>
    </alternativeName>
</protein>
<feature type="compositionally biased region" description="Acidic residues" evidence="7">
    <location>
        <begin position="195"/>
        <end position="204"/>
    </location>
</feature>
<dbReference type="GO" id="GO:0045892">
    <property type="term" value="P:negative regulation of DNA-templated transcription"/>
    <property type="evidence" value="ECO:0007669"/>
    <property type="project" value="UniProtKB-UniRule"/>
</dbReference>
<dbReference type="InterPro" id="IPR006458">
    <property type="entry name" value="Ovate_C"/>
</dbReference>
<feature type="compositionally biased region" description="Basic residues" evidence="7">
    <location>
        <begin position="233"/>
        <end position="242"/>
    </location>
</feature>
<dbReference type="PROSITE" id="PS51754">
    <property type="entry name" value="OVATE"/>
    <property type="match status" value="1"/>
</dbReference>
<evidence type="ECO:0000256" key="3">
    <source>
        <dbReference type="ARBA" id="ARBA00023015"/>
    </source>
</evidence>
<comment type="caution">
    <text evidence="9">The sequence shown here is derived from an EMBL/GenBank/DDBJ whole genome shotgun (WGS) entry which is preliminary data.</text>
</comment>
<dbReference type="InterPro" id="IPR038933">
    <property type="entry name" value="Ovate"/>
</dbReference>
<evidence type="ECO:0000256" key="2">
    <source>
        <dbReference type="ARBA" id="ARBA00022491"/>
    </source>
</evidence>
<evidence type="ECO:0000256" key="7">
    <source>
        <dbReference type="SAM" id="MobiDB-lite"/>
    </source>
</evidence>
<dbReference type="Proteomes" id="UP001154282">
    <property type="component" value="Unassembled WGS sequence"/>
</dbReference>
<dbReference type="PANTHER" id="PTHR33057:SF90">
    <property type="entry name" value="TRANSCRIPTION REPRESSOR OFP7"/>
    <property type="match status" value="1"/>
</dbReference>
<feature type="compositionally biased region" description="Low complexity" evidence="7">
    <location>
        <begin position="63"/>
        <end position="76"/>
    </location>
</feature>
<feature type="compositionally biased region" description="Basic residues" evidence="7">
    <location>
        <begin position="136"/>
        <end position="153"/>
    </location>
</feature>
<gene>
    <name evidence="9" type="ORF">LITE_LOCUS18263</name>
</gene>
<name>A0AAV0KDZ0_9ROSI</name>
<keyword evidence="3 6" id="KW-0805">Transcription regulation</keyword>
<feature type="region of interest" description="Disordered" evidence="7">
    <location>
        <begin position="129"/>
        <end position="247"/>
    </location>
</feature>
<evidence type="ECO:0000256" key="4">
    <source>
        <dbReference type="ARBA" id="ARBA00023163"/>
    </source>
</evidence>
<dbReference type="Pfam" id="PF04844">
    <property type="entry name" value="Ovate"/>
    <property type="match status" value="1"/>
</dbReference>
<dbReference type="EMBL" id="CAMGYJ010000005">
    <property type="protein sequence ID" value="CAI0420100.1"/>
    <property type="molecule type" value="Genomic_DNA"/>
</dbReference>
<feature type="domain" description="OVATE" evidence="8">
    <location>
        <begin position="276"/>
        <end position="335"/>
    </location>
</feature>